<evidence type="ECO:0000259" key="2">
    <source>
        <dbReference type="Pfam" id="PF26377"/>
    </source>
</evidence>
<dbReference type="SUPFAM" id="SSF48230">
    <property type="entry name" value="Chondroitin AC/alginate lyase"/>
    <property type="match status" value="1"/>
</dbReference>
<dbReference type="InterPro" id="IPR058848">
    <property type="entry name" value="Ulvan_lyase_C"/>
</dbReference>
<dbReference type="Proteomes" id="UP000256373">
    <property type="component" value="Unassembled WGS sequence"/>
</dbReference>
<feature type="domain" description="Endo-acting ulvan lyase 2nd" evidence="2">
    <location>
        <begin position="342"/>
        <end position="440"/>
    </location>
</feature>
<feature type="domain" description="Endo-acting ulvan lyase C-terminal" evidence="1">
    <location>
        <begin position="778"/>
        <end position="855"/>
    </location>
</feature>
<sequence>MSKFQVYLNWWSSVRYVARILVLNLLCLQASAQIRLPDKYPAKRPYIQTTADPTTLERYRSNVDHYVRQHQKDAEWMVSRLQMYWKTKSTDVFIKGGVYDHAEGKAPVATVRFPGARDHTTIYGNVKLEDLQPYEDDPRGVRMINKSKPDQPVEWADVSKTGRNIESVNTNIMRMAAEAGMLYSQTKNLEYVRFAFDLFDTYMMGMYYRSEPIDLSHGHHQTIVGLSTFEVIQEVAMLGHLTSLYDNLHGYISENAPNKHKLYTETFKKWADLQSKNGVAFNNWNLMQAKNVLMIANILELNHTYPDKKGKQYYINQVMNEDSERQWSIRKVMQEGYDPGTGIWNESAGYSSGVLHDFTGYINWFDRNFNFDLLPQLPVLEKATLAEAEYIFPNGYVTAFGDTYYHQLQTRSAVQLIENARKNGKTRQEDKYTRFIKTIEQHQALSREQKIPVDSTLKASVKAGRIEDYVSPVFSAPNVSYFAQRNGMDPQSGMMVAMTGSKGNHMHANGISMEIYGKGLVLGPDGGIGTSYFQQDYAEYYSQFPAHNTVAVDGISAYPVMKSNHGFEVLSCYPASGQKKQYFPKVTFGELYFLEPETQSDQKRLTSIIRTSDSTGYYLDVFRSKRRDGKDKMHDYFYHNLGGQLVLSDISGKPLDVKPTEKLSFAGGHLFAYDYFWDKRSVTTNQDYNATFKVQIPGRDVVTMNLWMKGSSEREIFAVKAPASKAFRSNQMIPDSIARLPLSTLVVRQYGEAWNKPFVAVYEPETGRSKRSVTSINTFNPANVSADFVGLEVKSRGGIQDFIFSSSAAEPVSYNRIDVKASFAIARLTDKYNINYLFLGKGDYINCGQFRIRAGAPVTAVFYVENNNFYYLSDQPTVLTLPDYAAKAEKFFLRFTREGNETVVEGKRVAGTQNVEYNMPAMAQTQLFLTN</sequence>
<organism evidence="3 4">
    <name type="scientific">Dyadobacter luteus</name>
    <dbReference type="NCBI Taxonomy" id="2259619"/>
    <lineage>
        <taxon>Bacteria</taxon>
        <taxon>Pseudomonadati</taxon>
        <taxon>Bacteroidota</taxon>
        <taxon>Cytophagia</taxon>
        <taxon>Cytophagales</taxon>
        <taxon>Spirosomataceae</taxon>
        <taxon>Dyadobacter</taxon>
    </lineage>
</organism>
<dbReference type="Pfam" id="PF26374">
    <property type="entry name" value="Ulvan_lyaseC"/>
    <property type="match status" value="1"/>
</dbReference>
<dbReference type="OrthoDB" id="8732671at2"/>
<evidence type="ECO:0000313" key="3">
    <source>
        <dbReference type="EMBL" id="REA60928.1"/>
    </source>
</evidence>
<keyword evidence="4" id="KW-1185">Reference proteome</keyword>
<dbReference type="Gene3D" id="2.70.98.70">
    <property type="match status" value="1"/>
</dbReference>
<dbReference type="EMBL" id="QNUL01000009">
    <property type="protein sequence ID" value="REA60928.1"/>
    <property type="molecule type" value="Genomic_DNA"/>
</dbReference>
<evidence type="ECO:0000313" key="4">
    <source>
        <dbReference type="Proteomes" id="UP000256373"/>
    </source>
</evidence>
<gene>
    <name evidence="3" type="ORF">DSL64_13585</name>
</gene>
<accession>A0A3D8YBS0</accession>
<comment type="caution">
    <text evidence="3">The sequence shown here is derived from an EMBL/GenBank/DDBJ whole genome shotgun (WGS) entry which is preliminary data.</text>
</comment>
<dbReference type="Gene3D" id="1.50.10.100">
    <property type="entry name" value="Chondroitin AC/alginate lyase"/>
    <property type="match status" value="1"/>
</dbReference>
<dbReference type="AlphaFoldDB" id="A0A3D8YBS0"/>
<dbReference type="InterPro" id="IPR008929">
    <property type="entry name" value="Chondroitin_lyas"/>
</dbReference>
<dbReference type="RefSeq" id="WP_115831450.1">
    <property type="nucleotide sequence ID" value="NZ_QNUL01000009.1"/>
</dbReference>
<reference evidence="3 4" key="1">
    <citation type="submission" date="2018-07" db="EMBL/GenBank/DDBJ databases">
        <title>Dyadobacter roseus sp. nov., isolated from rose rhizosphere soil.</title>
        <authorList>
            <person name="Chen L."/>
        </authorList>
    </citation>
    <scope>NUCLEOTIDE SEQUENCE [LARGE SCALE GENOMIC DNA]</scope>
    <source>
        <strain evidence="3 4">RS19</strain>
    </source>
</reference>
<protein>
    <recommendedName>
        <fullName evidence="5">Six-hairpin glycosidase</fullName>
    </recommendedName>
</protein>
<evidence type="ECO:0000259" key="1">
    <source>
        <dbReference type="Pfam" id="PF26374"/>
    </source>
</evidence>
<dbReference type="Pfam" id="PF26377">
    <property type="entry name" value="Ulvan_lyase_2nd"/>
    <property type="match status" value="1"/>
</dbReference>
<dbReference type="InterPro" id="IPR058849">
    <property type="entry name" value="Ulvan_lyase_2nd"/>
</dbReference>
<name>A0A3D8YBS0_9BACT</name>
<evidence type="ECO:0008006" key="5">
    <source>
        <dbReference type="Google" id="ProtNLM"/>
    </source>
</evidence>
<proteinExistence type="predicted"/>